<evidence type="ECO:0000313" key="8">
    <source>
        <dbReference type="Proteomes" id="UP000764110"/>
    </source>
</evidence>
<dbReference type="GO" id="GO:0052840">
    <property type="term" value="F:inositol diphosphate tetrakisphosphate diphosphatase activity"/>
    <property type="evidence" value="ECO:0007669"/>
    <property type="project" value="TreeGrafter"/>
</dbReference>
<protein>
    <recommendedName>
        <fullName evidence="9">Tyrosine phosphatase</fullName>
    </recommendedName>
</protein>
<gene>
    <name evidence="7" type="ORF">MHUMG1_03515</name>
</gene>
<feature type="compositionally biased region" description="Basic and acidic residues" evidence="6">
    <location>
        <begin position="39"/>
        <end position="55"/>
    </location>
</feature>
<dbReference type="PRINTS" id="PR01911">
    <property type="entry name" value="PFDSPHPHTASE"/>
</dbReference>
<comment type="caution">
    <text evidence="7">The sequence shown here is derived from an EMBL/GenBank/DDBJ whole genome shotgun (WGS) entry which is preliminary data.</text>
</comment>
<evidence type="ECO:0000256" key="2">
    <source>
        <dbReference type="ARBA" id="ARBA00022490"/>
    </source>
</evidence>
<dbReference type="InterPro" id="IPR020428">
    <property type="entry name" value="PFA-DSPs"/>
</dbReference>
<evidence type="ECO:0000256" key="5">
    <source>
        <dbReference type="ARBA" id="ARBA00048424"/>
    </source>
</evidence>
<dbReference type="InterPro" id="IPR016130">
    <property type="entry name" value="Tyr_Pase_AS"/>
</dbReference>
<reference evidence="7 8" key="1">
    <citation type="submission" date="2020-07" db="EMBL/GenBank/DDBJ databases">
        <title>Metarhizium humberi genome.</title>
        <authorList>
            <person name="Lysoe E."/>
        </authorList>
    </citation>
    <scope>NUCLEOTIDE SEQUENCE [LARGE SCALE GENOMIC DNA]</scope>
    <source>
        <strain evidence="7 8">ESALQ1638</strain>
    </source>
</reference>
<evidence type="ECO:0008006" key="9">
    <source>
        <dbReference type="Google" id="ProtNLM"/>
    </source>
</evidence>
<dbReference type="PANTHER" id="PTHR31126">
    <property type="entry name" value="TYROSINE-PROTEIN PHOSPHATASE"/>
    <property type="match status" value="1"/>
</dbReference>
<dbReference type="EMBL" id="JACEFI010000005">
    <property type="protein sequence ID" value="KAH0598221.1"/>
    <property type="molecule type" value="Genomic_DNA"/>
</dbReference>
<proteinExistence type="predicted"/>
<dbReference type="GO" id="GO:0005737">
    <property type="term" value="C:cytoplasm"/>
    <property type="evidence" value="ECO:0007669"/>
    <property type="project" value="UniProtKB-SubCell"/>
</dbReference>
<feature type="compositionally biased region" description="Polar residues" evidence="6">
    <location>
        <begin position="10"/>
        <end position="38"/>
    </location>
</feature>
<dbReference type="InterPro" id="IPR004861">
    <property type="entry name" value="Siw14-like"/>
</dbReference>
<evidence type="ECO:0000256" key="4">
    <source>
        <dbReference type="ARBA" id="ARBA00047562"/>
    </source>
</evidence>
<dbReference type="Gene3D" id="3.90.190.10">
    <property type="entry name" value="Protein tyrosine phosphatase superfamily"/>
    <property type="match status" value="1"/>
</dbReference>
<keyword evidence="3" id="KW-0378">Hydrolase</keyword>
<dbReference type="GO" id="GO:0016791">
    <property type="term" value="F:phosphatase activity"/>
    <property type="evidence" value="ECO:0007669"/>
    <property type="project" value="InterPro"/>
</dbReference>
<feature type="compositionally biased region" description="Low complexity" evidence="6">
    <location>
        <begin position="92"/>
        <end position="114"/>
    </location>
</feature>
<dbReference type="SUPFAM" id="SSF52799">
    <property type="entry name" value="(Phosphotyrosine protein) phosphatases II"/>
    <property type="match status" value="1"/>
</dbReference>
<evidence type="ECO:0000256" key="1">
    <source>
        <dbReference type="ARBA" id="ARBA00004496"/>
    </source>
</evidence>
<keyword evidence="2" id="KW-0963">Cytoplasm</keyword>
<comment type="subcellular location">
    <subcellularLocation>
        <location evidence="1">Cytoplasm</location>
    </subcellularLocation>
</comment>
<dbReference type="Pfam" id="PF03162">
    <property type="entry name" value="Y_phosphatase2"/>
    <property type="match status" value="1"/>
</dbReference>
<accession>A0A9P8MDJ1</accession>
<dbReference type="PROSITE" id="PS00383">
    <property type="entry name" value="TYR_PHOSPHATASE_1"/>
    <property type="match status" value="1"/>
</dbReference>
<evidence type="ECO:0000256" key="3">
    <source>
        <dbReference type="ARBA" id="ARBA00022801"/>
    </source>
</evidence>
<organism evidence="7 8">
    <name type="scientific">Metarhizium humberi</name>
    <dbReference type="NCBI Taxonomy" id="2596975"/>
    <lineage>
        <taxon>Eukaryota</taxon>
        <taxon>Fungi</taxon>
        <taxon>Dikarya</taxon>
        <taxon>Ascomycota</taxon>
        <taxon>Pezizomycotina</taxon>
        <taxon>Sordariomycetes</taxon>
        <taxon>Hypocreomycetidae</taxon>
        <taxon>Hypocreales</taxon>
        <taxon>Clavicipitaceae</taxon>
        <taxon>Metarhizium</taxon>
    </lineage>
</organism>
<name>A0A9P8MDJ1_9HYPO</name>
<evidence type="ECO:0000313" key="7">
    <source>
        <dbReference type="EMBL" id="KAH0598221.1"/>
    </source>
</evidence>
<dbReference type="Proteomes" id="UP000764110">
    <property type="component" value="Unassembled WGS sequence"/>
</dbReference>
<feature type="region of interest" description="Disordered" evidence="6">
    <location>
        <begin position="1"/>
        <end position="117"/>
    </location>
</feature>
<feature type="compositionally biased region" description="Polar residues" evidence="6">
    <location>
        <begin position="61"/>
        <end position="72"/>
    </location>
</feature>
<sequence length="537" mass="58136">MAFKRGSRIHANQTPSTDEGHQSQMASAYLSRRNSWNSVHDDLIEATQDREENQRNDIINWESQPTTSQSHGLVSDDKDTSPSASSRHSENSATNNSPAAASTSSSVSVSDSSDYLAPASNGPPVNFGVVFPGVYRSSYPKPEGYDFLGSLGLKTVVTLVKKDEPDHDLESFLTTNGIRQVIFNMKGTKKEAIPMSTMRSILELVLDQKNYPLLLHCNHGKHRTGCVVAAIRKLSGWQLDAVVDEYRAYAEPKVRECDVDYISAFPCGPLQGMYDLYGESARFSPVQRSGLTTQPASVTSGLVVLGRPSIPPRPLLLVLRKVAAKVDPSAGNGVGGPEPNRRSSHQAPRGKLAPQGLAPPQREQRIQARPGGCEAGAASRVSRQVEVRREEQRRVDLLPGMGDYADVKESGLIRRSFHACRGHIHGRETGDVMMCRVKSTKETAWEDDIEAGTQQTERVSEQDGPQWKGKHIGLQQQRTTLENLHPQSCRCATTDLLWDGAAGAVGVSPCAAAMMGGRLVSGADADDTGAAARTASG</sequence>
<dbReference type="AlphaFoldDB" id="A0A9P8MDJ1"/>
<evidence type="ECO:0000256" key="6">
    <source>
        <dbReference type="SAM" id="MobiDB-lite"/>
    </source>
</evidence>
<dbReference type="InterPro" id="IPR029021">
    <property type="entry name" value="Prot-tyrosine_phosphatase-like"/>
</dbReference>
<feature type="region of interest" description="Disordered" evidence="6">
    <location>
        <begin position="328"/>
        <end position="380"/>
    </location>
</feature>
<dbReference type="PANTHER" id="PTHR31126:SF48">
    <property type="entry name" value="INOSITOL PHOSPHATASE SIW14"/>
    <property type="match status" value="1"/>
</dbReference>
<comment type="catalytic activity">
    <reaction evidence="5">
        <text>6-diphospho-1D-myo-inositol pentakisphosphate + H2O = 1D-myo-inositol hexakisphosphate + phosphate + H(+)</text>
        <dbReference type="Rhea" id="RHEA:79703"/>
        <dbReference type="ChEBI" id="CHEBI:15377"/>
        <dbReference type="ChEBI" id="CHEBI:15378"/>
        <dbReference type="ChEBI" id="CHEBI:43474"/>
        <dbReference type="ChEBI" id="CHEBI:58130"/>
        <dbReference type="ChEBI" id="CHEBI:230534"/>
        <dbReference type="EC" id="3.6.1.52"/>
    </reaction>
    <physiologicalReaction direction="left-to-right" evidence="5">
        <dbReference type="Rhea" id="RHEA:79704"/>
    </physiologicalReaction>
</comment>
<comment type="catalytic activity">
    <reaction evidence="4">
        <text>3,5-bis(diphospho)-1D-myo-inositol 1,2,4,6-tetrakisphosphate + H2O = 3-diphospho-1D-myo-inositol 1,2,4,5,6-pentakisphosphate + phosphate + 2 H(+)</text>
        <dbReference type="Rhea" id="RHEA:56312"/>
        <dbReference type="ChEBI" id="CHEBI:15377"/>
        <dbReference type="ChEBI" id="CHEBI:15378"/>
        <dbReference type="ChEBI" id="CHEBI:43474"/>
        <dbReference type="ChEBI" id="CHEBI:140372"/>
        <dbReference type="ChEBI" id="CHEBI:140374"/>
        <dbReference type="EC" id="3.6.1.52"/>
    </reaction>
    <physiologicalReaction direction="left-to-right" evidence="4">
        <dbReference type="Rhea" id="RHEA:56313"/>
    </physiologicalReaction>
</comment>
<dbReference type="FunFam" id="3.90.190.10:FF:000035">
    <property type="entry name" value="Tyrosine phosphatase, putative"/>
    <property type="match status" value="1"/>
</dbReference>
<keyword evidence="8" id="KW-1185">Reference proteome</keyword>